<keyword evidence="2" id="KW-0285">Flavoprotein</keyword>
<evidence type="ECO:0000259" key="6">
    <source>
        <dbReference type="Pfam" id="PF00724"/>
    </source>
</evidence>
<dbReference type="Pfam" id="PF00724">
    <property type="entry name" value="Oxidored_FMN"/>
    <property type="match status" value="1"/>
</dbReference>
<dbReference type="InterPro" id="IPR013785">
    <property type="entry name" value="Aldolase_TIM"/>
</dbReference>
<dbReference type="InterPro" id="IPR001155">
    <property type="entry name" value="OxRdtase_FMN_N"/>
</dbReference>
<evidence type="ECO:0000256" key="4">
    <source>
        <dbReference type="ARBA" id="ARBA00022857"/>
    </source>
</evidence>
<keyword evidence="3" id="KW-0288">FMN</keyword>
<dbReference type="GO" id="GO:0010181">
    <property type="term" value="F:FMN binding"/>
    <property type="evidence" value="ECO:0007669"/>
    <property type="project" value="InterPro"/>
</dbReference>
<dbReference type="Gene3D" id="3.20.20.70">
    <property type="entry name" value="Aldolase class I"/>
    <property type="match status" value="1"/>
</dbReference>
<reference evidence="7 8" key="1">
    <citation type="submission" date="2019-01" db="EMBL/GenBank/DDBJ databases">
        <authorList>
            <person name="Chen W.-M."/>
        </authorList>
    </citation>
    <scope>NUCLEOTIDE SEQUENCE [LARGE SCALE GENOMIC DNA]</scope>
    <source>
        <strain evidence="7 8">CCP-6</strain>
    </source>
</reference>
<evidence type="ECO:0000256" key="2">
    <source>
        <dbReference type="ARBA" id="ARBA00022630"/>
    </source>
</evidence>
<dbReference type="PANTHER" id="PTHR43303:SF4">
    <property type="entry name" value="NADPH DEHYDROGENASE C23G7.10C-RELATED"/>
    <property type="match status" value="1"/>
</dbReference>
<dbReference type="RefSeq" id="WP_127787695.1">
    <property type="nucleotide sequence ID" value="NZ_SACL01000003.1"/>
</dbReference>
<comment type="caution">
    <text evidence="7">The sequence shown here is derived from an EMBL/GenBank/DDBJ whole genome shotgun (WGS) entry which is preliminary data.</text>
</comment>
<dbReference type="PANTHER" id="PTHR43303">
    <property type="entry name" value="NADPH DEHYDROGENASE C23G7.10C-RELATED"/>
    <property type="match status" value="1"/>
</dbReference>
<organism evidence="7 8">
    <name type="scientific">Rhodovarius crocodyli</name>
    <dbReference type="NCBI Taxonomy" id="1979269"/>
    <lineage>
        <taxon>Bacteria</taxon>
        <taxon>Pseudomonadati</taxon>
        <taxon>Pseudomonadota</taxon>
        <taxon>Alphaproteobacteria</taxon>
        <taxon>Acetobacterales</taxon>
        <taxon>Roseomonadaceae</taxon>
        <taxon>Rhodovarius</taxon>
    </lineage>
</organism>
<dbReference type="EMBL" id="SACL01000003">
    <property type="protein sequence ID" value="RVT97048.1"/>
    <property type="molecule type" value="Genomic_DNA"/>
</dbReference>
<sequence length="380" mass="40539">MTLLFEPLKIRGITLPNRIVIPPMCQYSATDGFAGAWHMVQYGRFAVGGAGAVILEATAVSPEGRITHGDIGIWSDEHAASLAPIAAFLRSQGCVPAIQLGHAGRKASMQRPWNGNGPLNESDFARGDTPWAIVAPSAIPQGEGHLMPAALDDAGLARLREAFAEAARRADAAGFDIVEVHGAHGYLLHSFLSPLTNHRNDGYGGTAEGRMRFPLEVAQAVRAAFPAHKPVFYRLSVVDGADGGRPEEESVAFAAALKAAGIDVLDCSSGGITGSSTAARVRRSYGFQVPFAERIRRETGMATMAVGLIVDAHQAEAVLAEGKADLVAIGREALENPNWPLHALAALTGTRHDQRRWPTQHGWWLDVRDSALEQLGPYRG</sequence>
<gene>
    <name evidence="7" type="ORF">EOD42_11695</name>
</gene>
<dbReference type="Proteomes" id="UP000282957">
    <property type="component" value="Unassembled WGS sequence"/>
</dbReference>
<dbReference type="GO" id="GO:0050661">
    <property type="term" value="F:NADP binding"/>
    <property type="evidence" value="ECO:0007669"/>
    <property type="project" value="InterPro"/>
</dbReference>
<dbReference type="SUPFAM" id="SSF51395">
    <property type="entry name" value="FMN-linked oxidoreductases"/>
    <property type="match status" value="1"/>
</dbReference>
<name>A0A437MHB6_9PROT</name>
<accession>A0A437MHB6</accession>
<evidence type="ECO:0000256" key="1">
    <source>
        <dbReference type="ARBA" id="ARBA00001917"/>
    </source>
</evidence>
<evidence type="ECO:0000313" key="7">
    <source>
        <dbReference type="EMBL" id="RVT97048.1"/>
    </source>
</evidence>
<feature type="domain" description="NADH:flavin oxidoreductase/NADH oxidase N-terminal" evidence="6">
    <location>
        <begin position="4"/>
        <end position="342"/>
    </location>
</feature>
<comment type="cofactor">
    <cofactor evidence="1">
        <name>FMN</name>
        <dbReference type="ChEBI" id="CHEBI:58210"/>
    </cofactor>
</comment>
<dbReference type="CDD" id="cd02932">
    <property type="entry name" value="OYE_YqiM_FMN"/>
    <property type="match status" value="1"/>
</dbReference>
<dbReference type="AlphaFoldDB" id="A0A437MHB6"/>
<keyword evidence="5" id="KW-0560">Oxidoreductase</keyword>
<proteinExistence type="predicted"/>
<protein>
    <submittedName>
        <fullName evidence="7">NADH:flavin oxidoreductase/NADH oxidase</fullName>
    </submittedName>
</protein>
<evidence type="ECO:0000256" key="3">
    <source>
        <dbReference type="ARBA" id="ARBA00022643"/>
    </source>
</evidence>
<evidence type="ECO:0000313" key="8">
    <source>
        <dbReference type="Proteomes" id="UP000282957"/>
    </source>
</evidence>
<evidence type="ECO:0000256" key="5">
    <source>
        <dbReference type="ARBA" id="ARBA00023002"/>
    </source>
</evidence>
<keyword evidence="8" id="KW-1185">Reference proteome</keyword>
<dbReference type="GO" id="GO:0003959">
    <property type="term" value="F:NADPH dehydrogenase activity"/>
    <property type="evidence" value="ECO:0007669"/>
    <property type="project" value="InterPro"/>
</dbReference>
<dbReference type="OrthoDB" id="9804454at2"/>
<dbReference type="InterPro" id="IPR044152">
    <property type="entry name" value="YqjM-like"/>
</dbReference>
<keyword evidence="4" id="KW-0521">NADP</keyword>